<dbReference type="InterPro" id="IPR002048">
    <property type="entry name" value="EF_hand_dom"/>
</dbReference>
<dbReference type="CDD" id="cd15900">
    <property type="entry name" value="EFh_MICU"/>
    <property type="match status" value="1"/>
</dbReference>
<keyword evidence="3" id="KW-0813">Transport</keyword>
<dbReference type="SMART" id="SM00054">
    <property type="entry name" value="EFh"/>
    <property type="match status" value="2"/>
</dbReference>
<comment type="caution">
    <text evidence="16">The sequence shown here is derived from an EMBL/GenBank/DDBJ whole genome shotgun (WGS) entry which is preliminary data.</text>
</comment>
<gene>
    <name evidence="16" type="ORF">GEV33_013834</name>
</gene>
<dbReference type="InterPro" id="IPR039800">
    <property type="entry name" value="MICU1/2/3"/>
</dbReference>
<dbReference type="Pfam" id="PF13202">
    <property type="entry name" value="EF-hand_5"/>
    <property type="match status" value="1"/>
</dbReference>
<keyword evidence="9" id="KW-0809">Transit peptide</keyword>
<dbReference type="EMBL" id="JABDTM020028432">
    <property type="protein sequence ID" value="KAH0808956.1"/>
    <property type="molecule type" value="Genomic_DNA"/>
</dbReference>
<keyword evidence="7" id="KW-0999">Mitochondrion inner membrane</keyword>
<evidence type="ECO:0000256" key="12">
    <source>
        <dbReference type="ARBA" id="ARBA00023136"/>
    </source>
</evidence>
<keyword evidence="17" id="KW-1185">Reference proteome</keyword>
<dbReference type="InterPro" id="IPR011992">
    <property type="entry name" value="EF-hand-dom_pair"/>
</dbReference>
<keyword evidence="5" id="KW-0479">Metal-binding</keyword>
<dbReference type="GO" id="GO:0005758">
    <property type="term" value="C:mitochondrial intermembrane space"/>
    <property type="evidence" value="ECO:0007669"/>
    <property type="project" value="UniProtKB-SubCell"/>
</dbReference>
<dbReference type="GO" id="GO:0005509">
    <property type="term" value="F:calcium ion binding"/>
    <property type="evidence" value="ECO:0007669"/>
    <property type="project" value="InterPro"/>
</dbReference>
<keyword evidence="10" id="KW-0406">Ion transport</keyword>
<evidence type="ECO:0000256" key="7">
    <source>
        <dbReference type="ARBA" id="ARBA00022792"/>
    </source>
</evidence>
<evidence type="ECO:0000313" key="16">
    <source>
        <dbReference type="EMBL" id="KAH0808956.1"/>
    </source>
</evidence>
<dbReference type="Pfam" id="PF13833">
    <property type="entry name" value="EF-hand_8"/>
    <property type="match status" value="1"/>
</dbReference>
<dbReference type="SUPFAM" id="SSF47473">
    <property type="entry name" value="EF-hand"/>
    <property type="match status" value="2"/>
</dbReference>
<dbReference type="PANTHER" id="PTHR12294">
    <property type="entry name" value="EF HAND DOMAIN FAMILY A1,A2-RELATED"/>
    <property type="match status" value="1"/>
</dbReference>
<evidence type="ECO:0000256" key="1">
    <source>
        <dbReference type="ARBA" id="ARBA00004273"/>
    </source>
</evidence>
<dbReference type="GO" id="GO:1990246">
    <property type="term" value="C:uniplex complex"/>
    <property type="evidence" value="ECO:0007669"/>
    <property type="project" value="TreeGrafter"/>
</dbReference>
<evidence type="ECO:0000256" key="5">
    <source>
        <dbReference type="ARBA" id="ARBA00022723"/>
    </source>
</evidence>
<accession>A0A8J6LDG8</accession>
<dbReference type="AlphaFoldDB" id="A0A8J6LDG8"/>
<dbReference type="PROSITE" id="PS50222">
    <property type="entry name" value="EF_HAND_2"/>
    <property type="match status" value="2"/>
</dbReference>
<sequence>MYYRAAQLGFRAGRFSQVLSANYLKTSSHLRPALVPQSTLDTFEQKRYYKNFGHKPEKTPTFTKIWYTFIITTLILSAIDHRWVRRNFFPSVKAESEKIGENPDVDEAAEGSEDEKKKKHRKEKIGFRDRKIIEYENRMRAYSTPDKIFRYFATVRLIYTDVAEVYMTPHDFVRAITPGMKQPDVFRYFATLQVQGPTVDQHEIYMTPDDFLRSMTPGLKQPDGLGLDQYKRYDPKVVQQKLELTLDEDSIFYRLGSSGLITFSDYIFLLTVLSTSRRHFEIAFRMFDLNGDGDVDCEEFEKVATLIRQQTSIGSRHRDHANTGNTFKGVNSALTTYFFGPNLKGKLTIEKFLDFQEKLQKEILSLEFRRKHPNENGNISEADFTELLLAYAGYPQKKKARMLKRVKKTFRDHGQGISKQDYLNFFHFLNNINDVDTALTFYHIAGASIDQATLKHVAKTVAHVDLSDHVIHVVFTIFDENLDGQLSNKEFIAVMKNRLLRGLEKPKDTGFIKFMQSVLKCAKETKPALLDI</sequence>
<dbReference type="Gene3D" id="1.10.238.10">
    <property type="entry name" value="EF-hand"/>
    <property type="match status" value="2"/>
</dbReference>
<dbReference type="GO" id="GO:0051560">
    <property type="term" value="P:mitochondrial calcium ion homeostasis"/>
    <property type="evidence" value="ECO:0007669"/>
    <property type="project" value="TreeGrafter"/>
</dbReference>
<keyword evidence="12" id="KW-0472">Membrane</keyword>
<evidence type="ECO:0000256" key="3">
    <source>
        <dbReference type="ARBA" id="ARBA00022448"/>
    </source>
</evidence>
<evidence type="ECO:0000256" key="2">
    <source>
        <dbReference type="ARBA" id="ARBA00004569"/>
    </source>
</evidence>
<evidence type="ECO:0000256" key="14">
    <source>
        <dbReference type="SAM" id="MobiDB-lite"/>
    </source>
</evidence>
<comment type="subcellular location">
    <subcellularLocation>
        <location evidence="1">Mitochondrion inner membrane</location>
    </subcellularLocation>
    <subcellularLocation>
        <location evidence="2">Mitochondrion intermembrane space</location>
    </subcellularLocation>
</comment>
<name>A0A8J6LDG8_TENMO</name>
<evidence type="ECO:0000256" key="10">
    <source>
        <dbReference type="ARBA" id="ARBA00023065"/>
    </source>
</evidence>
<feature type="domain" description="EF-hand" evidence="15">
    <location>
        <begin position="275"/>
        <end position="310"/>
    </location>
</feature>
<protein>
    <recommendedName>
        <fullName evidence="15">EF-hand domain-containing protein</fullName>
    </recommendedName>
</protein>
<proteinExistence type="inferred from homology"/>
<reference evidence="16" key="2">
    <citation type="submission" date="2021-08" db="EMBL/GenBank/DDBJ databases">
        <authorList>
            <person name="Eriksson T."/>
        </authorList>
    </citation>
    <scope>NUCLEOTIDE SEQUENCE</scope>
    <source>
        <strain evidence="16">Stoneville</strain>
        <tissue evidence="16">Whole head</tissue>
    </source>
</reference>
<evidence type="ECO:0000256" key="9">
    <source>
        <dbReference type="ARBA" id="ARBA00022946"/>
    </source>
</evidence>
<feature type="region of interest" description="Disordered" evidence="14">
    <location>
        <begin position="100"/>
        <end position="122"/>
    </location>
</feature>
<reference evidence="16" key="1">
    <citation type="journal article" date="2020" name="J Insects Food Feed">
        <title>The yellow mealworm (Tenebrio molitor) genome: a resource for the emerging insects as food and feed industry.</title>
        <authorList>
            <person name="Eriksson T."/>
            <person name="Andere A."/>
            <person name="Kelstrup H."/>
            <person name="Emery V."/>
            <person name="Picard C."/>
        </authorList>
    </citation>
    <scope>NUCLEOTIDE SEQUENCE</scope>
    <source>
        <strain evidence="16">Stoneville</strain>
        <tissue evidence="16">Whole head</tissue>
    </source>
</reference>
<evidence type="ECO:0000256" key="8">
    <source>
        <dbReference type="ARBA" id="ARBA00022837"/>
    </source>
</evidence>
<dbReference type="Proteomes" id="UP000719412">
    <property type="component" value="Unassembled WGS sequence"/>
</dbReference>
<dbReference type="GO" id="GO:0036444">
    <property type="term" value="P:calcium import into the mitochondrion"/>
    <property type="evidence" value="ECO:0007669"/>
    <property type="project" value="TreeGrafter"/>
</dbReference>
<evidence type="ECO:0000256" key="13">
    <source>
        <dbReference type="ARBA" id="ARBA00038333"/>
    </source>
</evidence>
<dbReference type="PROSITE" id="PS00018">
    <property type="entry name" value="EF_HAND_1"/>
    <property type="match status" value="1"/>
</dbReference>
<organism evidence="16 17">
    <name type="scientific">Tenebrio molitor</name>
    <name type="common">Yellow mealworm beetle</name>
    <dbReference type="NCBI Taxonomy" id="7067"/>
    <lineage>
        <taxon>Eukaryota</taxon>
        <taxon>Metazoa</taxon>
        <taxon>Ecdysozoa</taxon>
        <taxon>Arthropoda</taxon>
        <taxon>Hexapoda</taxon>
        <taxon>Insecta</taxon>
        <taxon>Pterygota</taxon>
        <taxon>Neoptera</taxon>
        <taxon>Endopterygota</taxon>
        <taxon>Coleoptera</taxon>
        <taxon>Polyphaga</taxon>
        <taxon>Cucujiformia</taxon>
        <taxon>Tenebrionidae</taxon>
        <taxon>Tenebrio</taxon>
    </lineage>
</organism>
<evidence type="ECO:0000256" key="11">
    <source>
        <dbReference type="ARBA" id="ARBA00023128"/>
    </source>
</evidence>
<keyword evidence="4" id="KW-0109">Calcium transport</keyword>
<keyword evidence="11" id="KW-0496">Mitochondrion</keyword>
<evidence type="ECO:0000259" key="15">
    <source>
        <dbReference type="PROSITE" id="PS50222"/>
    </source>
</evidence>
<evidence type="ECO:0000256" key="6">
    <source>
        <dbReference type="ARBA" id="ARBA00022737"/>
    </source>
</evidence>
<keyword evidence="8" id="KW-0106">Calcium</keyword>
<keyword evidence="6" id="KW-0677">Repeat</keyword>
<dbReference type="PANTHER" id="PTHR12294:SF1">
    <property type="entry name" value="CALCIUM UPTAKE PROTEIN 1, MITOCHONDRIAL"/>
    <property type="match status" value="1"/>
</dbReference>
<evidence type="ECO:0000256" key="4">
    <source>
        <dbReference type="ARBA" id="ARBA00022568"/>
    </source>
</evidence>
<feature type="compositionally biased region" description="Acidic residues" evidence="14">
    <location>
        <begin position="103"/>
        <end position="113"/>
    </location>
</feature>
<dbReference type="InterPro" id="IPR018247">
    <property type="entry name" value="EF_Hand_1_Ca_BS"/>
</dbReference>
<comment type="similarity">
    <text evidence="13">Belongs to the MICU1 family. MICU1 subfamily.</text>
</comment>
<evidence type="ECO:0000313" key="17">
    <source>
        <dbReference type="Proteomes" id="UP000719412"/>
    </source>
</evidence>
<feature type="domain" description="EF-hand" evidence="15">
    <location>
        <begin position="466"/>
        <end position="501"/>
    </location>
</feature>